<organism evidence="1 2">
    <name type="scientific">Dendrobium nobile</name>
    <name type="common">Orchid</name>
    <dbReference type="NCBI Taxonomy" id="94219"/>
    <lineage>
        <taxon>Eukaryota</taxon>
        <taxon>Viridiplantae</taxon>
        <taxon>Streptophyta</taxon>
        <taxon>Embryophyta</taxon>
        <taxon>Tracheophyta</taxon>
        <taxon>Spermatophyta</taxon>
        <taxon>Magnoliopsida</taxon>
        <taxon>Liliopsida</taxon>
        <taxon>Asparagales</taxon>
        <taxon>Orchidaceae</taxon>
        <taxon>Epidendroideae</taxon>
        <taxon>Malaxideae</taxon>
        <taxon>Dendrobiinae</taxon>
        <taxon>Dendrobium</taxon>
    </lineage>
</organism>
<name>A0A8T3C1N9_DENNO</name>
<gene>
    <name evidence="1" type="ORF">KFK09_002563</name>
</gene>
<keyword evidence="2" id="KW-1185">Reference proteome</keyword>
<dbReference type="EMBL" id="JAGYWB010000003">
    <property type="protein sequence ID" value="KAI0526967.1"/>
    <property type="molecule type" value="Genomic_DNA"/>
</dbReference>
<accession>A0A8T3C1N9</accession>
<comment type="caution">
    <text evidence="1">The sequence shown here is derived from an EMBL/GenBank/DDBJ whole genome shotgun (WGS) entry which is preliminary data.</text>
</comment>
<sequence length="113" mass="12697">MLVLLRQSRSLLIRFVTAIKKPLCWLLTSEAYIFFSITFQAPSTTRFATYSNMFSISVSPGAVVVSFGSGSREGNLKMKIIFNQSLSVRRGKLFCAESEPIRRRIWACHVTGA</sequence>
<evidence type="ECO:0000313" key="2">
    <source>
        <dbReference type="Proteomes" id="UP000829196"/>
    </source>
</evidence>
<evidence type="ECO:0000313" key="1">
    <source>
        <dbReference type="EMBL" id="KAI0526967.1"/>
    </source>
</evidence>
<protein>
    <submittedName>
        <fullName evidence="1">Uncharacterized protein</fullName>
    </submittedName>
</protein>
<proteinExistence type="predicted"/>
<reference evidence="1" key="1">
    <citation type="journal article" date="2022" name="Front. Genet.">
        <title>Chromosome-Scale Assembly of the Dendrobium nobile Genome Provides Insights Into the Molecular Mechanism of the Biosynthesis of the Medicinal Active Ingredient of Dendrobium.</title>
        <authorList>
            <person name="Xu Q."/>
            <person name="Niu S.-C."/>
            <person name="Li K.-L."/>
            <person name="Zheng P.-J."/>
            <person name="Zhang X.-J."/>
            <person name="Jia Y."/>
            <person name="Liu Y."/>
            <person name="Niu Y.-X."/>
            <person name="Yu L.-H."/>
            <person name="Chen D.-F."/>
            <person name="Zhang G.-Q."/>
        </authorList>
    </citation>
    <scope>NUCLEOTIDE SEQUENCE</scope>
    <source>
        <tissue evidence="1">Leaf</tissue>
    </source>
</reference>
<dbReference type="AlphaFoldDB" id="A0A8T3C1N9"/>
<dbReference type="Proteomes" id="UP000829196">
    <property type="component" value="Unassembled WGS sequence"/>
</dbReference>